<dbReference type="RefSeq" id="XP_022238732.1">
    <property type="nucleotide sequence ID" value="XM_022383024.1"/>
</dbReference>
<keyword evidence="3" id="KW-0479">Metal-binding</keyword>
<dbReference type="PANTHER" id="PTHR13058">
    <property type="entry name" value="THREE PRIME REPAIR EXONUCLEASE 1, 2"/>
    <property type="match status" value="1"/>
</dbReference>
<dbReference type="RefSeq" id="XP_013772037.1">
    <property type="nucleotide sequence ID" value="XM_013916583.2"/>
</dbReference>
<dbReference type="Proteomes" id="UP000694941">
    <property type="component" value="Unplaced"/>
</dbReference>
<evidence type="ECO:0000256" key="5">
    <source>
        <dbReference type="ARBA" id="ARBA00022839"/>
    </source>
</evidence>
<feature type="domain" description="Exonuclease" evidence="8">
    <location>
        <begin position="17"/>
        <end position="407"/>
    </location>
</feature>
<dbReference type="SUPFAM" id="SSF53098">
    <property type="entry name" value="Ribonuclease H-like"/>
    <property type="match status" value="1"/>
</dbReference>
<dbReference type="InterPro" id="IPR040393">
    <property type="entry name" value="TREX1/2"/>
</dbReference>
<evidence type="ECO:0000313" key="14">
    <source>
        <dbReference type="RefSeq" id="XP_022238733.1"/>
    </source>
</evidence>
<dbReference type="RefSeq" id="XP_022238734.1">
    <property type="nucleotide sequence ID" value="XM_022383026.1"/>
</dbReference>
<dbReference type="RefSeq" id="XP_022238733.1">
    <property type="nucleotide sequence ID" value="XM_022383025.1"/>
</dbReference>
<keyword evidence="2" id="KW-0540">Nuclease</keyword>
<dbReference type="RefSeq" id="XP_022238730.1">
    <property type="nucleotide sequence ID" value="XM_022383022.1"/>
</dbReference>
<dbReference type="InterPro" id="IPR012337">
    <property type="entry name" value="RNaseH-like_sf"/>
</dbReference>
<protein>
    <submittedName>
        <fullName evidence="10 11">Uncharacterized protein LOC106457189</fullName>
    </submittedName>
</protein>
<dbReference type="Pfam" id="PF00929">
    <property type="entry name" value="RNase_T"/>
    <property type="match status" value="1"/>
</dbReference>
<evidence type="ECO:0000313" key="12">
    <source>
        <dbReference type="RefSeq" id="XP_022238731.1"/>
    </source>
</evidence>
<sequence>MQDTTLESDAGSPHIKTLIFMDLEATGIPTETPKKNVQITEIALVAISRDHFDSPSDKYRILNKLSLCVQPKTCVTPSAVAISGLCNVYLSTECYFEKGPAQQVKSFLEFLPQPICLVAHNGHNFDFPLLKAELRKAGVSLPEFIFCVDTLTAFKSDIHMKSSWNSSVKPETNTDSMSINNQNPCSSYQTSLEALTLSPVGFSNKSILSKLGQTEKTVSLTRPNSMQNFHDNNVENLLNEETEVLLTAIEQESVFFPEIKAHKSNGLSDDTHYILCPGIEGTSQRIHRDFLTPKKMNTSQKNYSNVQKGVKRKRTLIHKEKHAVPARKRLYSNDNINFVSTKMSQVISNVYGKHDIQVSNKISKMQLSLSKLHEYFFGAVPSVSHAAEADCHTLMKICHKLQKNFLCWMDKNAVCFEKVSPMW</sequence>
<dbReference type="PANTHER" id="PTHR13058:SF19">
    <property type="entry name" value="LD40940P"/>
    <property type="match status" value="1"/>
</dbReference>
<keyword evidence="6" id="KW-0460">Magnesium</keyword>
<dbReference type="InterPro" id="IPR036397">
    <property type="entry name" value="RNaseH_sf"/>
</dbReference>
<comment type="similarity">
    <text evidence="7">Belongs to the exonuclease superfamily. TREX family.</text>
</comment>
<comment type="cofactor">
    <cofactor evidence="1">
        <name>Mg(2+)</name>
        <dbReference type="ChEBI" id="CHEBI:18420"/>
    </cofactor>
</comment>
<accession>A0ABM1B040</accession>
<keyword evidence="4" id="KW-0378">Hydrolase</keyword>
<evidence type="ECO:0000256" key="6">
    <source>
        <dbReference type="ARBA" id="ARBA00022842"/>
    </source>
</evidence>
<evidence type="ECO:0000256" key="4">
    <source>
        <dbReference type="ARBA" id="ARBA00022801"/>
    </source>
</evidence>
<evidence type="ECO:0000313" key="11">
    <source>
        <dbReference type="RefSeq" id="XP_022238730.1"/>
    </source>
</evidence>
<dbReference type="SMART" id="SM00479">
    <property type="entry name" value="EXOIII"/>
    <property type="match status" value="1"/>
</dbReference>
<dbReference type="Gene3D" id="3.30.420.10">
    <property type="entry name" value="Ribonuclease H-like superfamily/Ribonuclease H"/>
    <property type="match status" value="2"/>
</dbReference>
<evidence type="ECO:0000259" key="8">
    <source>
        <dbReference type="SMART" id="SM00479"/>
    </source>
</evidence>
<evidence type="ECO:0000256" key="7">
    <source>
        <dbReference type="ARBA" id="ARBA00025769"/>
    </source>
</evidence>
<organism evidence="9 10">
    <name type="scientific">Limulus polyphemus</name>
    <name type="common">Atlantic horseshoe crab</name>
    <dbReference type="NCBI Taxonomy" id="6850"/>
    <lineage>
        <taxon>Eukaryota</taxon>
        <taxon>Metazoa</taxon>
        <taxon>Ecdysozoa</taxon>
        <taxon>Arthropoda</taxon>
        <taxon>Chelicerata</taxon>
        <taxon>Merostomata</taxon>
        <taxon>Xiphosura</taxon>
        <taxon>Limulidae</taxon>
        <taxon>Limulus</taxon>
    </lineage>
</organism>
<evidence type="ECO:0000256" key="2">
    <source>
        <dbReference type="ARBA" id="ARBA00022722"/>
    </source>
</evidence>
<proteinExistence type="inferred from homology"/>
<evidence type="ECO:0000313" key="10">
    <source>
        <dbReference type="RefSeq" id="XP_013772037.1"/>
    </source>
</evidence>
<evidence type="ECO:0000313" key="13">
    <source>
        <dbReference type="RefSeq" id="XP_022238732.1"/>
    </source>
</evidence>
<dbReference type="RefSeq" id="XP_022238731.1">
    <property type="nucleotide sequence ID" value="XM_022383023.1"/>
</dbReference>
<dbReference type="InterPro" id="IPR013520">
    <property type="entry name" value="Ribonucl_H"/>
</dbReference>
<keyword evidence="9" id="KW-1185">Reference proteome</keyword>
<evidence type="ECO:0000256" key="1">
    <source>
        <dbReference type="ARBA" id="ARBA00001946"/>
    </source>
</evidence>
<evidence type="ECO:0000256" key="3">
    <source>
        <dbReference type="ARBA" id="ARBA00022723"/>
    </source>
</evidence>
<reference evidence="10 11" key="1">
    <citation type="submission" date="2025-05" db="UniProtKB">
        <authorList>
            <consortium name="RefSeq"/>
        </authorList>
    </citation>
    <scope>IDENTIFICATION</scope>
    <source>
        <tissue evidence="10 11">Muscle</tissue>
    </source>
</reference>
<gene>
    <name evidence="10 11 12 13 14 15" type="primary">LOC106457189</name>
</gene>
<name>A0ABM1B040_LIMPO</name>
<dbReference type="GeneID" id="106457189"/>
<evidence type="ECO:0000313" key="15">
    <source>
        <dbReference type="RefSeq" id="XP_022238734.1"/>
    </source>
</evidence>
<evidence type="ECO:0000313" key="9">
    <source>
        <dbReference type="Proteomes" id="UP000694941"/>
    </source>
</evidence>
<keyword evidence="5" id="KW-0269">Exonuclease</keyword>